<accession>A0ACC0G1W9</accession>
<organism evidence="1 2">
    <name type="scientific">Camellia lanceoleosa</name>
    <dbReference type="NCBI Taxonomy" id="1840588"/>
    <lineage>
        <taxon>Eukaryota</taxon>
        <taxon>Viridiplantae</taxon>
        <taxon>Streptophyta</taxon>
        <taxon>Embryophyta</taxon>
        <taxon>Tracheophyta</taxon>
        <taxon>Spermatophyta</taxon>
        <taxon>Magnoliopsida</taxon>
        <taxon>eudicotyledons</taxon>
        <taxon>Gunneridae</taxon>
        <taxon>Pentapetalae</taxon>
        <taxon>asterids</taxon>
        <taxon>Ericales</taxon>
        <taxon>Theaceae</taxon>
        <taxon>Camellia</taxon>
    </lineage>
</organism>
<evidence type="ECO:0000313" key="1">
    <source>
        <dbReference type="EMBL" id="KAI7994231.1"/>
    </source>
</evidence>
<proteinExistence type="predicted"/>
<evidence type="ECO:0000313" key="2">
    <source>
        <dbReference type="Proteomes" id="UP001060215"/>
    </source>
</evidence>
<sequence>MIIMNQERDGFTILAEAHVLPATHVSYIAGQYIKEYIKSTKTPTSTIVFKGTIVGDKLAPMVSSFSSRGPGILKPDVIGPGVNILAAWPISVENKDQF</sequence>
<dbReference type="Proteomes" id="UP001060215">
    <property type="component" value="Chromosome 12"/>
</dbReference>
<reference evidence="1 2" key="1">
    <citation type="journal article" date="2022" name="Plant J.">
        <title>Chromosome-level genome of Camellia lanceoleosa provides a valuable resource for understanding genome evolution and self-incompatibility.</title>
        <authorList>
            <person name="Gong W."/>
            <person name="Xiao S."/>
            <person name="Wang L."/>
            <person name="Liao Z."/>
            <person name="Chang Y."/>
            <person name="Mo W."/>
            <person name="Hu G."/>
            <person name="Li W."/>
            <person name="Zhao G."/>
            <person name="Zhu H."/>
            <person name="Hu X."/>
            <person name="Ji K."/>
            <person name="Xiang X."/>
            <person name="Song Q."/>
            <person name="Yuan D."/>
            <person name="Jin S."/>
            <person name="Zhang L."/>
        </authorList>
    </citation>
    <scope>NUCLEOTIDE SEQUENCE [LARGE SCALE GENOMIC DNA]</scope>
    <source>
        <strain evidence="1">SQ_2022a</strain>
    </source>
</reference>
<gene>
    <name evidence="1" type="ORF">LOK49_LG11G02554</name>
</gene>
<comment type="caution">
    <text evidence="1">The sequence shown here is derived from an EMBL/GenBank/DDBJ whole genome shotgun (WGS) entry which is preliminary data.</text>
</comment>
<protein>
    <submittedName>
        <fullName evidence="1">Subtilisin-like protease SBT1.8</fullName>
    </submittedName>
</protein>
<dbReference type="EMBL" id="CM045769">
    <property type="protein sequence ID" value="KAI7994231.1"/>
    <property type="molecule type" value="Genomic_DNA"/>
</dbReference>
<keyword evidence="2" id="KW-1185">Reference proteome</keyword>
<name>A0ACC0G1W9_9ERIC</name>